<dbReference type="EMBL" id="BLYJ01000017">
    <property type="protein sequence ID" value="GFO88388.1"/>
    <property type="molecule type" value="Genomic_DNA"/>
</dbReference>
<evidence type="ECO:0000313" key="4">
    <source>
        <dbReference type="Proteomes" id="UP000620147"/>
    </source>
</evidence>
<gene>
    <name evidence="3" type="ORF">BUFA31_15520</name>
</gene>
<proteinExistence type="predicted"/>
<dbReference type="Pfam" id="PF02486">
    <property type="entry name" value="Rep_trans"/>
    <property type="match status" value="1"/>
</dbReference>
<comment type="caution">
    <text evidence="3">The sequence shown here is derived from an EMBL/GenBank/DDBJ whole genome shotgun (WGS) entry which is preliminary data.</text>
</comment>
<evidence type="ECO:0000259" key="1">
    <source>
        <dbReference type="Pfam" id="PF02486"/>
    </source>
</evidence>
<evidence type="ECO:0000313" key="3">
    <source>
        <dbReference type="EMBL" id="GFO88388.1"/>
    </source>
</evidence>
<dbReference type="InterPro" id="IPR040819">
    <property type="entry name" value="Rol_Rep_N"/>
</dbReference>
<protein>
    <submittedName>
        <fullName evidence="3">Cro/Cl family transcriptional regulator</fullName>
    </submittedName>
</protein>
<evidence type="ECO:0000259" key="2">
    <source>
        <dbReference type="Pfam" id="PF18106"/>
    </source>
</evidence>
<reference evidence="3 4" key="1">
    <citation type="submission" date="2020-06" db="EMBL/GenBank/DDBJ databases">
        <title>Characterization of fructooligosaccharide metabolism and fructooligosaccharide-degrading enzymes in human commensal butyrate producers.</title>
        <authorList>
            <person name="Tanno H."/>
            <person name="Fujii T."/>
            <person name="Hirano K."/>
            <person name="Maeno S."/>
            <person name="Tonozuka T."/>
            <person name="Sakamoto M."/>
            <person name="Ohkuma M."/>
            <person name="Tochio T."/>
            <person name="Endo A."/>
        </authorList>
    </citation>
    <scope>NUCLEOTIDE SEQUENCE [LARGE SCALE GENOMIC DNA]</scope>
    <source>
        <strain evidence="3 4">JCM 31056</strain>
    </source>
</reference>
<feature type="domain" description="Rolling Circle replication initiation protein N-terminal" evidence="2">
    <location>
        <begin position="67"/>
        <end position="155"/>
    </location>
</feature>
<keyword evidence="4" id="KW-1185">Reference proteome</keyword>
<name>A0ABQ1E093_9FIRM</name>
<sequence>MQNKTWIMEFRARRMQIGISEQDMALEAGLTEEYYRRLERENLSVPQKVRKRLKDALIRLHPEPLTLLFDYVRIRFPTMDVKHVIEDVLRLKMKYLVQEPRGMYGYTSTYRIGDVMVLTSPLEEMGVLLELRGKGCRQFEAYLDGQKRTWYEFFRKCMKEKAVFKRVDLAVNDLVGMLDIPLLISKCRKEECVSVFRSFRAFRSGGLVSRQEQDSAHMGATLYIGSMQSDLYFCLYEKAYEQLVKNGTPLEQADIQNRFEIRLKNERADNAVYDLVSNENPEQTAFGIINRYVRFVDKESGKPREEWPLNPMWETFIGKHRNTLKLTTAPEPYTLERTLNWFSHQVAPTAKMLLLIDEKCGTSHVKDILDNTELRDKHRKIIQQKMRTVNEMIQMEDN</sequence>
<dbReference type="Pfam" id="PF18106">
    <property type="entry name" value="Rol_Rep_N"/>
    <property type="match status" value="1"/>
</dbReference>
<dbReference type="Proteomes" id="UP000620147">
    <property type="component" value="Unassembled WGS sequence"/>
</dbReference>
<organism evidence="3 4">
    <name type="scientific">Butyricicoccus faecihominis</name>
    <dbReference type="NCBI Taxonomy" id="1712515"/>
    <lineage>
        <taxon>Bacteria</taxon>
        <taxon>Bacillati</taxon>
        <taxon>Bacillota</taxon>
        <taxon>Clostridia</taxon>
        <taxon>Eubacteriales</taxon>
        <taxon>Butyricicoccaceae</taxon>
        <taxon>Butyricicoccus</taxon>
    </lineage>
</organism>
<accession>A0ABQ1E093</accession>
<feature type="domain" description="Replication initiation protein-like C-terminal" evidence="1">
    <location>
        <begin position="163"/>
        <end position="368"/>
    </location>
</feature>
<dbReference type="InterPro" id="IPR003491">
    <property type="entry name" value="REP-like_C"/>
</dbReference>